<dbReference type="AlphaFoldDB" id="A0A0C9TKC8"/>
<dbReference type="Pfam" id="PF07738">
    <property type="entry name" value="Sad1_UNC"/>
    <property type="match status" value="1"/>
</dbReference>
<dbReference type="PANTHER" id="PTHR12911">
    <property type="entry name" value="SAD1/UNC-84-LIKE PROTEIN-RELATED"/>
    <property type="match status" value="1"/>
</dbReference>
<reference evidence="7" key="2">
    <citation type="submission" date="2015-01" db="EMBL/GenBank/DDBJ databases">
        <title>Evolutionary Origins and Diversification of the Mycorrhizal Mutualists.</title>
        <authorList>
            <consortium name="DOE Joint Genome Institute"/>
            <consortium name="Mycorrhizal Genomics Consortium"/>
            <person name="Kohler A."/>
            <person name="Kuo A."/>
            <person name="Nagy L.G."/>
            <person name="Floudas D."/>
            <person name="Copeland A."/>
            <person name="Barry K.W."/>
            <person name="Cichocki N."/>
            <person name="Veneault-Fourrey C."/>
            <person name="LaButti K."/>
            <person name="Lindquist E.A."/>
            <person name="Lipzen A."/>
            <person name="Lundell T."/>
            <person name="Morin E."/>
            <person name="Murat C."/>
            <person name="Riley R."/>
            <person name="Ohm R."/>
            <person name="Sun H."/>
            <person name="Tunlid A."/>
            <person name="Henrissat B."/>
            <person name="Grigoriev I.V."/>
            <person name="Hibbett D.S."/>
            <person name="Martin F."/>
        </authorList>
    </citation>
    <scope>NUCLEOTIDE SEQUENCE [LARGE SCALE GENOMIC DNA]</scope>
    <source>
        <strain evidence="7">ATCC 200175</strain>
    </source>
</reference>
<dbReference type="GO" id="GO:0034993">
    <property type="term" value="C:meiotic nuclear membrane microtubule tethering complex"/>
    <property type="evidence" value="ECO:0007669"/>
    <property type="project" value="TreeGrafter"/>
</dbReference>
<dbReference type="Gene3D" id="2.60.120.260">
    <property type="entry name" value="Galactose-binding domain-like"/>
    <property type="match status" value="1"/>
</dbReference>
<evidence type="ECO:0000256" key="1">
    <source>
        <dbReference type="ARBA" id="ARBA00004370"/>
    </source>
</evidence>
<evidence type="ECO:0000313" key="7">
    <source>
        <dbReference type="Proteomes" id="UP000053647"/>
    </source>
</evidence>
<feature type="domain" description="SUN" evidence="5">
    <location>
        <begin position="4"/>
        <end position="76"/>
    </location>
</feature>
<keyword evidence="3" id="KW-1133">Transmembrane helix</keyword>
<accession>A0A0C9TKC8</accession>
<gene>
    <name evidence="6" type="ORF">PAXINDRAFT_89795</name>
</gene>
<sequence>MTIFSTPPDSVLGGDVLPGNYWGLPGSSGQLGSSLPHPVIIGHVTIDHIAKELVSDIEHAPRLAILWGVIDGKNNEEKTSRMSIRHPPEFRHFLSVHMALQ</sequence>
<protein>
    <recommendedName>
        <fullName evidence="5">SUN domain-containing protein</fullName>
    </recommendedName>
</protein>
<dbReference type="PANTHER" id="PTHR12911:SF8">
    <property type="entry name" value="KLAROID PROTEIN-RELATED"/>
    <property type="match status" value="1"/>
</dbReference>
<keyword evidence="2" id="KW-0812">Transmembrane</keyword>
<name>A0A0C9TKC8_PAXIN</name>
<keyword evidence="4" id="KW-0472">Membrane</keyword>
<dbReference type="OrthoDB" id="2659060at2759"/>
<evidence type="ECO:0000256" key="3">
    <source>
        <dbReference type="ARBA" id="ARBA00022989"/>
    </source>
</evidence>
<dbReference type="GO" id="GO:0043495">
    <property type="term" value="F:protein-membrane adaptor activity"/>
    <property type="evidence" value="ECO:0007669"/>
    <property type="project" value="TreeGrafter"/>
</dbReference>
<evidence type="ECO:0000313" key="6">
    <source>
        <dbReference type="EMBL" id="KIJ07811.1"/>
    </source>
</evidence>
<dbReference type="Proteomes" id="UP000053647">
    <property type="component" value="Unassembled WGS sequence"/>
</dbReference>
<dbReference type="HOGENOM" id="CLU_2292545_0_0_1"/>
<proteinExistence type="predicted"/>
<dbReference type="EMBL" id="KN819779">
    <property type="protein sequence ID" value="KIJ07811.1"/>
    <property type="molecule type" value="Genomic_DNA"/>
</dbReference>
<evidence type="ECO:0000259" key="5">
    <source>
        <dbReference type="Pfam" id="PF07738"/>
    </source>
</evidence>
<organism evidence="6 7">
    <name type="scientific">Paxillus involutus ATCC 200175</name>
    <dbReference type="NCBI Taxonomy" id="664439"/>
    <lineage>
        <taxon>Eukaryota</taxon>
        <taxon>Fungi</taxon>
        <taxon>Dikarya</taxon>
        <taxon>Basidiomycota</taxon>
        <taxon>Agaricomycotina</taxon>
        <taxon>Agaricomycetes</taxon>
        <taxon>Agaricomycetidae</taxon>
        <taxon>Boletales</taxon>
        <taxon>Paxilineae</taxon>
        <taxon>Paxillaceae</taxon>
        <taxon>Paxillus</taxon>
    </lineage>
</organism>
<comment type="subcellular location">
    <subcellularLocation>
        <location evidence="1">Membrane</location>
    </subcellularLocation>
</comment>
<evidence type="ECO:0000256" key="2">
    <source>
        <dbReference type="ARBA" id="ARBA00022692"/>
    </source>
</evidence>
<dbReference type="InterPro" id="IPR012919">
    <property type="entry name" value="SUN_dom"/>
</dbReference>
<evidence type="ECO:0000256" key="4">
    <source>
        <dbReference type="ARBA" id="ARBA00023136"/>
    </source>
</evidence>
<reference evidence="6 7" key="1">
    <citation type="submission" date="2014-06" db="EMBL/GenBank/DDBJ databases">
        <authorList>
            <consortium name="DOE Joint Genome Institute"/>
            <person name="Kuo A."/>
            <person name="Kohler A."/>
            <person name="Nagy L.G."/>
            <person name="Floudas D."/>
            <person name="Copeland A."/>
            <person name="Barry K.W."/>
            <person name="Cichocki N."/>
            <person name="Veneault-Fourrey C."/>
            <person name="LaButti K."/>
            <person name="Lindquist E.A."/>
            <person name="Lipzen A."/>
            <person name="Lundell T."/>
            <person name="Morin E."/>
            <person name="Murat C."/>
            <person name="Sun H."/>
            <person name="Tunlid A."/>
            <person name="Henrissat B."/>
            <person name="Grigoriev I.V."/>
            <person name="Hibbett D.S."/>
            <person name="Martin F."/>
            <person name="Nordberg H.P."/>
            <person name="Cantor M.N."/>
            <person name="Hua S.X."/>
        </authorList>
    </citation>
    <scope>NUCLEOTIDE SEQUENCE [LARGE SCALE GENOMIC DNA]</scope>
    <source>
        <strain evidence="6 7">ATCC 200175</strain>
    </source>
</reference>
<dbReference type="InterPro" id="IPR045119">
    <property type="entry name" value="SUN1-5"/>
</dbReference>
<keyword evidence="7" id="KW-1185">Reference proteome</keyword>